<evidence type="ECO:0000256" key="2">
    <source>
        <dbReference type="ARBA" id="ARBA00023242"/>
    </source>
</evidence>
<dbReference type="PROSITE" id="PS50827">
    <property type="entry name" value="DDT"/>
    <property type="match status" value="1"/>
</dbReference>
<reference evidence="4 6" key="1">
    <citation type="journal article" date="2011" name="Nature">
        <title>The Medicago genome provides insight into the evolution of rhizobial symbioses.</title>
        <authorList>
            <person name="Young N.D."/>
            <person name="Debelle F."/>
            <person name="Oldroyd G.E."/>
            <person name="Geurts R."/>
            <person name="Cannon S.B."/>
            <person name="Udvardi M.K."/>
            <person name="Benedito V.A."/>
            <person name="Mayer K.F."/>
            <person name="Gouzy J."/>
            <person name="Schoof H."/>
            <person name="Van de Peer Y."/>
            <person name="Proost S."/>
            <person name="Cook D.R."/>
            <person name="Meyers B.C."/>
            <person name="Spannagl M."/>
            <person name="Cheung F."/>
            <person name="De Mita S."/>
            <person name="Krishnakumar V."/>
            <person name="Gundlach H."/>
            <person name="Zhou S."/>
            <person name="Mudge J."/>
            <person name="Bharti A.K."/>
            <person name="Murray J.D."/>
            <person name="Naoumkina M.A."/>
            <person name="Rosen B."/>
            <person name="Silverstein K.A."/>
            <person name="Tang H."/>
            <person name="Rombauts S."/>
            <person name="Zhao P.X."/>
            <person name="Zhou P."/>
            <person name="Barbe V."/>
            <person name="Bardou P."/>
            <person name="Bechner M."/>
            <person name="Bellec A."/>
            <person name="Berger A."/>
            <person name="Berges H."/>
            <person name="Bidwell S."/>
            <person name="Bisseling T."/>
            <person name="Choisne N."/>
            <person name="Couloux A."/>
            <person name="Denny R."/>
            <person name="Deshpande S."/>
            <person name="Dai X."/>
            <person name="Doyle J.J."/>
            <person name="Dudez A.M."/>
            <person name="Farmer A.D."/>
            <person name="Fouteau S."/>
            <person name="Franken C."/>
            <person name="Gibelin C."/>
            <person name="Gish J."/>
            <person name="Goldstein S."/>
            <person name="Gonzalez A.J."/>
            <person name="Green P.J."/>
            <person name="Hallab A."/>
            <person name="Hartog M."/>
            <person name="Hua A."/>
            <person name="Humphray S.J."/>
            <person name="Jeong D.H."/>
            <person name="Jing Y."/>
            <person name="Jocker A."/>
            <person name="Kenton S.M."/>
            <person name="Kim D.J."/>
            <person name="Klee K."/>
            <person name="Lai H."/>
            <person name="Lang C."/>
            <person name="Lin S."/>
            <person name="Macmil S.L."/>
            <person name="Magdelenat G."/>
            <person name="Matthews L."/>
            <person name="McCorrison J."/>
            <person name="Monaghan E.L."/>
            <person name="Mun J.H."/>
            <person name="Najar F.Z."/>
            <person name="Nicholson C."/>
            <person name="Noirot C."/>
            <person name="O'Bleness M."/>
            <person name="Paule C.R."/>
            <person name="Poulain J."/>
            <person name="Prion F."/>
            <person name="Qin B."/>
            <person name="Qu C."/>
            <person name="Retzel E.F."/>
            <person name="Riddle C."/>
            <person name="Sallet E."/>
            <person name="Samain S."/>
            <person name="Samson N."/>
            <person name="Sanders I."/>
            <person name="Saurat O."/>
            <person name="Scarpelli C."/>
            <person name="Schiex T."/>
            <person name="Segurens B."/>
            <person name="Severin A.J."/>
            <person name="Sherrier D.J."/>
            <person name="Shi R."/>
            <person name="Sims S."/>
            <person name="Singer S.R."/>
            <person name="Sinharoy S."/>
            <person name="Sterck L."/>
            <person name="Viollet A."/>
            <person name="Wang B.B."/>
            <person name="Wang K."/>
            <person name="Wang M."/>
            <person name="Wang X."/>
            <person name="Warfsmann J."/>
            <person name="Weissenbach J."/>
            <person name="White D.D."/>
            <person name="White J.D."/>
            <person name="Wiley G.B."/>
            <person name="Wincker P."/>
            <person name="Xing Y."/>
            <person name="Yang L."/>
            <person name="Yao Z."/>
            <person name="Ying F."/>
            <person name="Zhai J."/>
            <person name="Zhou L."/>
            <person name="Zuber A."/>
            <person name="Denarie J."/>
            <person name="Dixon R.A."/>
            <person name="May G.D."/>
            <person name="Schwartz D.C."/>
            <person name="Rogers J."/>
            <person name="Quetier F."/>
            <person name="Town C.D."/>
            <person name="Roe B.A."/>
        </authorList>
    </citation>
    <scope>NUCLEOTIDE SEQUENCE [LARGE SCALE GENOMIC DNA]</scope>
    <source>
        <strain evidence="4">A17</strain>
        <strain evidence="5 6">cv. Jemalong A17</strain>
    </source>
</reference>
<accession>A0A0C3WWY2</accession>
<dbReference type="Proteomes" id="UP000002051">
    <property type="component" value="Chromosome 4"/>
</dbReference>
<keyword evidence="6" id="KW-1185">Reference proteome</keyword>
<evidence type="ECO:0000256" key="1">
    <source>
        <dbReference type="ARBA" id="ARBA00004123"/>
    </source>
</evidence>
<dbReference type="PANTHER" id="PTHR46508">
    <property type="entry name" value="PHD FINGER FAMILY PROTEIN"/>
    <property type="match status" value="1"/>
</dbReference>
<keyword evidence="2" id="KW-0539">Nucleus</keyword>
<dbReference type="PaxDb" id="3880-AES88500"/>
<evidence type="ECO:0000313" key="4">
    <source>
        <dbReference type="EMBL" id="AES88500.2"/>
    </source>
</evidence>
<accession>G7JM67</accession>
<reference evidence="5" key="3">
    <citation type="submission" date="2015-04" db="UniProtKB">
        <authorList>
            <consortium name="EnsemblPlants"/>
        </authorList>
    </citation>
    <scope>IDENTIFICATION</scope>
    <source>
        <strain evidence="5">cv. Jemalong A17</strain>
    </source>
</reference>
<dbReference type="EMBL" id="CM001220">
    <property type="protein sequence ID" value="AES88500.2"/>
    <property type="molecule type" value="Genomic_DNA"/>
</dbReference>
<sequence>MGILRIKRVVKFVRYLSVTMILMGSVKSGKDEYVVYVTNSSELNGENDNDQDNENDVDLSSGSVSNVETMHLPPSLHLSPSSETIGVPEPSVSHLLSVYGFLRSFNTRLFLHPFTLDEFVGALNYQGPELCLMQYIFL</sequence>
<evidence type="ECO:0000313" key="6">
    <source>
        <dbReference type="Proteomes" id="UP000002051"/>
    </source>
</evidence>
<dbReference type="Pfam" id="PF02791">
    <property type="entry name" value="DDT"/>
    <property type="match status" value="1"/>
</dbReference>
<dbReference type="EnsemblPlants" id="AES88500">
    <property type="protein sequence ID" value="AES88500"/>
    <property type="gene ID" value="MTR_4g055910"/>
</dbReference>
<protein>
    <submittedName>
        <fullName evidence="4">DDT domain protein</fullName>
    </submittedName>
</protein>
<dbReference type="eggNOG" id="KOG1473">
    <property type="taxonomic scope" value="Eukaryota"/>
</dbReference>
<dbReference type="InterPro" id="IPR018501">
    <property type="entry name" value="DDT_dom"/>
</dbReference>
<dbReference type="AlphaFoldDB" id="G7JM67"/>
<feature type="domain" description="DDT" evidence="3">
    <location>
        <begin position="89"/>
        <end position="138"/>
    </location>
</feature>
<reference evidence="4 6" key="2">
    <citation type="journal article" date="2014" name="BMC Genomics">
        <title>An improved genome release (version Mt4.0) for the model legume Medicago truncatula.</title>
        <authorList>
            <person name="Tang H."/>
            <person name="Krishnakumar V."/>
            <person name="Bidwell S."/>
            <person name="Rosen B."/>
            <person name="Chan A."/>
            <person name="Zhou S."/>
            <person name="Gentzbittel L."/>
            <person name="Childs K.L."/>
            <person name="Yandell M."/>
            <person name="Gundlach H."/>
            <person name="Mayer K.F."/>
            <person name="Schwartz D.C."/>
            <person name="Town C.D."/>
        </authorList>
    </citation>
    <scope>GENOME REANNOTATION</scope>
    <source>
        <strain evidence="5 6">cv. Jemalong A17</strain>
    </source>
</reference>
<dbReference type="GO" id="GO:0005634">
    <property type="term" value="C:nucleus"/>
    <property type="evidence" value="ECO:0007669"/>
    <property type="project" value="UniProtKB-SubCell"/>
</dbReference>
<organism evidence="4 6">
    <name type="scientific">Medicago truncatula</name>
    <name type="common">Barrel medic</name>
    <name type="synonym">Medicago tribuloides</name>
    <dbReference type="NCBI Taxonomy" id="3880"/>
    <lineage>
        <taxon>Eukaryota</taxon>
        <taxon>Viridiplantae</taxon>
        <taxon>Streptophyta</taxon>
        <taxon>Embryophyta</taxon>
        <taxon>Tracheophyta</taxon>
        <taxon>Spermatophyta</taxon>
        <taxon>Magnoliopsida</taxon>
        <taxon>eudicotyledons</taxon>
        <taxon>Gunneridae</taxon>
        <taxon>Pentapetalae</taxon>
        <taxon>rosids</taxon>
        <taxon>fabids</taxon>
        <taxon>Fabales</taxon>
        <taxon>Fabaceae</taxon>
        <taxon>Papilionoideae</taxon>
        <taxon>50 kb inversion clade</taxon>
        <taxon>NPAAA clade</taxon>
        <taxon>Hologalegina</taxon>
        <taxon>IRL clade</taxon>
        <taxon>Trifolieae</taxon>
        <taxon>Medicago</taxon>
    </lineage>
</organism>
<evidence type="ECO:0000259" key="3">
    <source>
        <dbReference type="PROSITE" id="PS50827"/>
    </source>
</evidence>
<proteinExistence type="predicted"/>
<evidence type="ECO:0000313" key="5">
    <source>
        <dbReference type="EnsemblPlants" id="AES88500"/>
    </source>
</evidence>
<dbReference type="STRING" id="3880.G7JM67"/>
<dbReference type="HOGENOM" id="CLU_1858206_0_0_1"/>
<name>G7JM67_MEDTR</name>
<gene>
    <name evidence="4" type="ordered locus">MTR_4g055910</name>
</gene>
<dbReference type="PANTHER" id="PTHR46508:SF1">
    <property type="entry name" value="PHD FINGER FAMILY PROTEIN"/>
    <property type="match status" value="1"/>
</dbReference>
<comment type="subcellular location">
    <subcellularLocation>
        <location evidence="1">Nucleus</location>
    </subcellularLocation>
</comment>